<reference evidence="3 4" key="1">
    <citation type="submission" date="2018-09" db="EMBL/GenBank/DDBJ databases">
        <title>Streptomyces sp. nov. DS1-2, an endophytic actinomycete isolated from roots of Dendrobium scabrilingue.</title>
        <authorList>
            <person name="Kuncharoen N."/>
            <person name="Kudo T."/>
            <person name="Ohkuma M."/>
            <person name="Yuki M."/>
            <person name="Tanasupawat S."/>
        </authorList>
    </citation>
    <scope>NUCLEOTIDE SEQUENCE [LARGE SCALE GENOMIC DNA]</scope>
    <source>
        <strain evidence="1 4">AZ1-7</strain>
        <strain evidence="2 3">DS1-2</strain>
    </source>
</reference>
<name>A0A3A9VZS8_9ACTN</name>
<comment type="caution">
    <text evidence="1">The sequence shown here is derived from an EMBL/GenBank/DDBJ whole genome shotgun (WGS) entry which is preliminary data.</text>
</comment>
<organism evidence="1 4">
    <name type="scientific">Streptomyces radicis</name>
    <dbReference type="NCBI Taxonomy" id="1750517"/>
    <lineage>
        <taxon>Bacteria</taxon>
        <taxon>Bacillati</taxon>
        <taxon>Actinomycetota</taxon>
        <taxon>Actinomycetes</taxon>
        <taxon>Kitasatosporales</taxon>
        <taxon>Streptomycetaceae</taxon>
        <taxon>Streptomyces</taxon>
    </lineage>
</organism>
<protein>
    <recommendedName>
        <fullName evidence="5">Adhesin domain-containing protein</fullName>
    </recommendedName>
</protein>
<evidence type="ECO:0000313" key="2">
    <source>
        <dbReference type="EMBL" id="RKN20250.1"/>
    </source>
</evidence>
<gene>
    <name evidence="2" type="ORF">D7318_19020</name>
    <name evidence="1" type="ORF">D7319_22140</name>
</gene>
<dbReference type="Proteomes" id="UP000275024">
    <property type="component" value="Unassembled WGS sequence"/>
</dbReference>
<keyword evidence="3" id="KW-1185">Reference proteome</keyword>
<proteinExistence type="predicted"/>
<dbReference type="RefSeq" id="WP_120698313.1">
    <property type="nucleotide sequence ID" value="NZ_RBDX01000020.1"/>
</dbReference>
<dbReference type="Proteomes" id="UP000268652">
    <property type="component" value="Unassembled WGS sequence"/>
</dbReference>
<dbReference type="OrthoDB" id="3367592at2"/>
<evidence type="ECO:0008006" key="5">
    <source>
        <dbReference type="Google" id="ProtNLM"/>
    </source>
</evidence>
<evidence type="ECO:0000313" key="1">
    <source>
        <dbReference type="EMBL" id="RKN06491.1"/>
    </source>
</evidence>
<dbReference type="EMBL" id="RBDX01000020">
    <property type="protein sequence ID" value="RKN06491.1"/>
    <property type="molecule type" value="Genomic_DNA"/>
</dbReference>
<sequence>MTARSTSESGSAADATWSVAGARTLTFDDERFDELEVRLVNGAVNVVGTEGPATRAEISEVAGPPVIVRRSGRKLTIAYDDLPWKGWLTWLDRKGWRRSAVVSVSVPAAVRVSVGVVGASAVVSGITGRADVRGISGGTTLVGLRGPVRADTVSGDVEAQALGGDLRFNSVSGQLTVIDARSPVLRADTVSGGMVVDLAPAGRPADIALSTVSGEMALRLAEPLDAKVEASTASGAISSSFTELGVSGLWGARHLSGTLGSGAGSVTCHSVSGAIAVLRRPPDAQEPPVASSLRKDL</sequence>
<dbReference type="AlphaFoldDB" id="A0A3A9VZS8"/>
<evidence type="ECO:0000313" key="4">
    <source>
        <dbReference type="Proteomes" id="UP000275024"/>
    </source>
</evidence>
<dbReference type="EMBL" id="RBDY01000014">
    <property type="protein sequence ID" value="RKN20250.1"/>
    <property type="molecule type" value="Genomic_DNA"/>
</dbReference>
<accession>A0A3A9VZS8</accession>
<evidence type="ECO:0000313" key="3">
    <source>
        <dbReference type="Proteomes" id="UP000268652"/>
    </source>
</evidence>